<evidence type="ECO:0000313" key="5">
    <source>
        <dbReference type="EMBL" id="JAA72848.1"/>
    </source>
</evidence>
<accession>A0A0K8RPK4</accession>
<feature type="domain" description="RING-type" evidence="4">
    <location>
        <begin position="66"/>
        <end position="104"/>
    </location>
</feature>
<dbReference type="InterPro" id="IPR001841">
    <property type="entry name" value="Znf_RING"/>
</dbReference>
<sequence length="145" mass="15730">GFAAELSYSKLPLRILGWSHPIQERPEAGLDGGTSKMRSFCVSGFSDALDWRPVLFQDPAITHSACAVCGLVSLKAIRLACGHMLCSECHEECSRQGSTCPLDEESFGDDDCVRLDISVGFIAKRRVACWNNSNGCTSRVPFAVS</sequence>
<evidence type="ECO:0000259" key="4">
    <source>
        <dbReference type="PROSITE" id="PS50089"/>
    </source>
</evidence>
<evidence type="ECO:0000256" key="1">
    <source>
        <dbReference type="ARBA" id="ARBA00022771"/>
    </source>
</evidence>
<organism evidence="5">
    <name type="scientific">Ixodes ricinus</name>
    <name type="common">Common tick</name>
    <name type="synonym">Acarus ricinus</name>
    <dbReference type="NCBI Taxonomy" id="34613"/>
    <lineage>
        <taxon>Eukaryota</taxon>
        <taxon>Metazoa</taxon>
        <taxon>Ecdysozoa</taxon>
        <taxon>Arthropoda</taxon>
        <taxon>Chelicerata</taxon>
        <taxon>Arachnida</taxon>
        <taxon>Acari</taxon>
        <taxon>Parasitiformes</taxon>
        <taxon>Ixodida</taxon>
        <taxon>Ixodoidea</taxon>
        <taxon>Ixodidae</taxon>
        <taxon>Ixodinae</taxon>
        <taxon>Ixodes</taxon>
    </lineage>
</organism>
<name>A0A0K8RPK4_IXORI</name>
<dbReference type="SUPFAM" id="SSF57850">
    <property type="entry name" value="RING/U-box"/>
    <property type="match status" value="1"/>
</dbReference>
<reference evidence="5" key="1">
    <citation type="submission" date="2012-12" db="EMBL/GenBank/DDBJ databases">
        <title>Identification and characterization of a phenylalanine ammonia-lyase gene family in Isatis indigotica Fort.</title>
        <authorList>
            <person name="Liu Q."/>
            <person name="Chen J."/>
            <person name="Zhou X."/>
            <person name="Di P."/>
            <person name="Xiao Y."/>
            <person name="Xuan H."/>
            <person name="Zhang L."/>
            <person name="Chen W."/>
        </authorList>
    </citation>
    <scope>NUCLEOTIDE SEQUENCE</scope>
    <source>
        <tissue evidence="5">Salivary gland</tissue>
    </source>
</reference>
<dbReference type="GO" id="GO:0008270">
    <property type="term" value="F:zinc ion binding"/>
    <property type="evidence" value="ECO:0007669"/>
    <property type="project" value="UniProtKB-KW"/>
</dbReference>
<protein>
    <submittedName>
        <fullName evidence="5">Putative secreted protein</fullName>
    </submittedName>
</protein>
<dbReference type="PROSITE" id="PS50089">
    <property type="entry name" value="ZF_RING_2"/>
    <property type="match status" value="1"/>
</dbReference>
<dbReference type="AlphaFoldDB" id="A0A0K8RPK4"/>
<keyword evidence="1 3" id="KW-0479">Metal-binding</keyword>
<feature type="non-terminal residue" evidence="5">
    <location>
        <position position="1"/>
    </location>
</feature>
<dbReference type="EMBL" id="GADI01000960">
    <property type="protein sequence ID" value="JAA72848.1"/>
    <property type="molecule type" value="mRNA"/>
</dbReference>
<evidence type="ECO:0000256" key="2">
    <source>
        <dbReference type="ARBA" id="ARBA00022833"/>
    </source>
</evidence>
<dbReference type="InterPro" id="IPR013083">
    <property type="entry name" value="Znf_RING/FYVE/PHD"/>
</dbReference>
<evidence type="ECO:0000256" key="3">
    <source>
        <dbReference type="PROSITE-ProRule" id="PRU00175"/>
    </source>
</evidence>
<dbReference type="Gene3D" id="3.30.40.10">
    <property type="entry name" value="Zinc/RING finger domain, C3HC4 (zinc finger)"/>
    <property type="match status" value="1"/>
</dbReference>
<keyword evidence="1 3" id="KW-0863">Zinc-finger</keyword>
<keyword evidence="2" id="KW-0862">Zinc</keyword>
<proteinExistence type="evidence at transcript level"/>